<dbReference type="EMBL" id="KL198100">
    <property type="protein sequence ID" value="KDQ07816.1"/>
    <property type="molecule type" value="Genomic_DNA"/>
</dbReference>
<name>A0A067M8D7_BOTB1</name>
<dbReference type="Proteomes" id="UP000027195">
    <property type="component" value="Unassembled WGS sequence"/>
</dbReference>
<organism evidence="2 3">
    <name type="scientific">Botryobasidium botryosum (strain FD-172 SS1)</name>
    <dbReference type="NCBI Taxonomy" id="930990"/>
    <lineage>
        <taxon>Eukaryota</taxon>
        <taxon>Fungi</taxon>
        <taxon>Dikarya</taxon>
        <taxon>Basidiomycota</taxon>
        <taxon>Agaricomycotina</taxon>
        <taxon>Agaricomycetes</taxon>
        <taxon>Cantharellales</taxon>
        <taxon>Botryobasidiaceae</taxon>
        <taxon>Botryobasidium</taxon>
    </lineage>
</organism>
<evidence type="ECO:0000313" key="2">
    <source>
        <dbReference type="EMBL" id="KDQ07816.1"/>
    </source>
</evidence>
<evidence type="ECO:0000259" key="1">
    <source>
        <dbReference type="PROSITE" id="PS50181"/>
    </source>
</evidence>
<dbReference type="OrthoDB" id="2690721at2759"/>
<dbReference type="AlphaFoldDB" id="A0A067M8D7"/>
<keyword evidence="3" id="KW-1185">Reference proteome</keyword>
<dbReference type="InParanoid" id="A0A067M8D7"/>
<proteinExistence type="predicted"/>
<evidence type="ECO:0000313" key="3">
    <source>
        <dbReference type="Proteomes" id="UP000027195"/>
    </source>
</evidence>
<dbReference type="SUPFAM" id="SSF81383">
    <property type="entry name" value="F-box domain"/>
    <property type="match status" value="1"/>
</dbReference>
<dbReference type="InterPro" id="IPR036047">
    <property type="entry name" value="F-box-like_dom_sf"/>
</dbReference>
<accession>A0A067M8D7</accession>
<sequence length="190" mass="21819">MDERHSEAKIAFIDRLPNDMLLELLALFISDKPMLFHISHVCRFWKGLIHGTSRFWSRIGLFVDEDEADEKAAYWINHAGACPLTIKFSWKRGEDSHVRHAHGTEDVTVASIKRLATVIRGCLGFLQVLEIYESPYLLYHCFFDIFFDIVRGDTPVLQRLVIIDDTAGVELFKIPDSSPTPHSTSHLTRH</sequence>
<dbReference type="InterPro" id="IPR001810">
    <property type="entry name" value="F-box_dom"/>
</dbReference>
<reference evidence="3" key="1">
    <citation type="journal article" date="2014" name="Proc. Natl. Acad. Sci. U.S.A.">
        <title>Extensive sampling of basidiomycete genomes demonstrates inadequacy of the white-rot/brown-rot paradigm for wood decay fungi.</title>
        <authorList>
            <person name="Riley R."/>
            <person name="Salamov A.A."/>
            <person name="Brown D.W."/>
            <person name="Nagy L.G."/>
            <person name="Floudas D."/>
            <person name="Held B.W."/>
            <person name="Levasseur A."/>
            <person name="Lombard V."/>
            <person name="Morin E."/>
            <person name="Otillar R."/>
            <person name="Lindquist E.A."/>
            <person name="Sun H."/>
            <person name="LaButti K.M."/>
            <person name="Schmutz J."/>
            <person name="Jabbour D."/>
            <person name="Luo H."/>
            <person name="Baker S.E."/>
            <person name="Pisabarro A.G."/>
            <person name="Walton J.D."/>
            <person name="Blanchette R.A."/>
            <person name="Henrissat B."/>
            <person name="Martin F."/>
            <person name="Cullen D."/>
            <person name="Hibbett D.S."/>
            <person name="Grigoriev I.V."/>
        </authorList>
    </citation>
    <scope>NUCLEOTIDE SEQUENCE [LARGE SCALE GENOMIC DNA]</scope>
    <source>
        <strain evidence="3">FD-172 SS1</strain>
    </source>
</reference>
<protein>
    <recommendedName>
        <fullName evidence="1">F-box domain-containing protein</fullName>
    </recommendedName>
</protein>
<dbReference type="HOGENOM" id="CLU_1427774_0_0_1"/>
<dbReference type="PROSITE" id="PS50181">
    <property type="entry name" value="FBOX"/>
    <property type="match status" value="1"/>
</dbReference>
<dbReference type="STRING" id="930990.A0A067M8D7"/>
<feature type="domain" description="F-box" evidence="1">
    <location>
        <begin position="10"/>
        <end position="59"/>
    </location>
</feature>
<dbReference type="Pfam" id="PF12937">
    <property type="entry name" value="F-box-like"/>
    <property type="match status" value="1"/>
</dbReference>
<gene>
    <name evidence="2" type="ORF">BOTBODRAFT_192174</name>
</gene>